<proteinExistence type="predicted"/>
<dbReference type="EMBL" id="GEZM01090271">
    <property type="protein sequence ID" value="JAV57304.1"/>
    <property type="molecule type" value="Transcribed_RNA"/>
</dbReference>
<sequence>MRCSRGREGSASAATSVILALVGHGRGVFRFWCDLEALAVDNRGTALVVLLLRDPHLLEGRQRGQNRTTDPDRVLSLGRSNDLDLHGRRSKSSDFLLHTVGETGVHGGTTRHNNVAIQILSYINIALHDGVESGDVDTARFETKDGRLEQSLGGAESLVANGDDLTVRKFVGLLEAGALRSSLDLLLKVEGDVAELLLDVTDDFALGSGGEGVATLSQDLHQVVSEVTASHVNTSNGVRKSETLIDGDNVSDTITRVEDDTGSTTRGVKRQDGLDRDVEGGGVEGLENNLGHLLTVGLGVDGSLSQQDGVLLRSDTQLVVEGVVPDLLHVVPVGDNTVLNGVSQGEDTTLGLSLVTDVRVLLTHTNHDAMVTGTTDNGRENSSGSVITGETGLAHTRTIVDDESGNLFLHGG</sequence>
<dbReference type="EMBL" id="GEZM01090272">
    <property type="protein sequence ID" value="JAV57301.1"/>
    <property type="molecule type" value="Transcribed_RNA"/>
</dbReference>
<name>A0A1Y1KA12_PHOPY</name>
<accession>A0A1Y1KA12</accession>
<dbReference type="AlphaFoldDB" id="A0A1Y1KA12"/>
<reference evidence="1" key="1">
    <citation type="journal article" date="2016" name="Sci. Rep.">
        <title>Molecular characterization of firefly nuptial gifts: a multi-omics approach sheds light on postcopulatory sexual selection.</title>
        <authorList>
            <person name="Al-Wathiqui N."/>
            <person name="Fallon T.R."/>
            <person name="South A."/>
            <person name="Weng J.K."/>
            <person name="Lewis S.M."/>
        </authorList>
    </citation>
    <scope>NUCLEOTIDE SEQUENCE</scope>
</reference>
<organism evidence="1">
    <name type="scientific">Photinus pyralis</name>
    <name type="common">Common eastern firefly</name>
    <name type="synonym">Lampyris pyralis</name>
    <dbReference type="NCBI Taxonomy" id="7054"/>
    <lineage>
        <taxon>Eukaryota</taxon>
        <taxon>Metazoa</taxon>
        <taxon>Ecdysozoa</taxon>
        <taxon>Arthropoda</taxon>
        <taxon>Hexapoda</taxon>
        <taxon>Insecta</taxon>
        <taxon>Pterygota</taxon>
        <taxon>Neoptera</taxon>
        <taxon>Endopterygota</taxon>
        <taxon>Coleoptera</taxon>
        <taxon>Polyphaga</taxon>
        <taxon>Elateriformia</taxon>
        <taxon>Elateroidea</taxon>
        <taxon>Lampyridae</taxon>
        <taxon>Lampyrinae</taxon>
        <taxon>Photinus</taxon>
    </lineage>
</organism>
<protein>
    <submittedName>
        <fullName evidence="1">Uncharacterized protein</fullName>
    </submittedName>
</protein>
<evidence type="ECO:0000313" key="1">
    <source>
        <dbReference type="EMBL" id="JAV57301.1"/>
    </source>
</evidence>